<accession>A0A8H6L0J1</accession>
<dbReference type="AlphaFoldDB" id="A0A8H6L0J1"/>
<dbReference type="EMBL" id="JACCJC010000061">
    <property type="protein sequence ID" value="KAF6231060.1"/>
    <property type="molecule type" value="Genomic_DNA"/>
</dbReference>
<dbReference type="Gene3D" id="1.10.472.170">
    <property type="match status" value="1"/>
</dbReference>
<dbReference type="SUPFAM" id="SSF47954">
    <property type="entry name" value="Cyclin-like"/>
    <property type="match status" value="1"/>
</dbReference>
<evidence type="ECO:0000313" key="4">
    <source>
        <dbReference type="EMBL" id="KAF6231060.1"/>
    </source>
</evidence>
<feature type="compositionally biased region" description="Polar residues" evidence="3">
    <location>
        <begin position="456"/>
        <end position="468"/>
    </location>
</feature>
<dbReference type="GO" id="GO:0005634">
    <property type="term" value="C:nucleus"/>
    <property type="evidence" value="ECO:0007669"/>
    <property type="project" value="TreeGrafter"/>
</dbReference>
<sequence length="495" mass="54767">MMLRTPRNLSLLIMRQKNMSKRRLVTDHRGQDISLLSTSPTRSRPRDTRILDVSLSTVLSDHADRSTVEISKLPTSVEDRFLPIEMFHRRGEKEDQKTGTGPVAVPGSNVTFILGRKLRDGRVIDCSPPRDRLTFTVGDDCMDTDAFHIGMKGMLVGRNVASSSQNVMRSPLRSGWHFSFIKAKGNQENTIKTSTMSSQDISHSQREMSTQNSIPDQDNFTLAAEIANISTENAVVAPSGTGSVHERHVIKLTIAYNEMDLLVKSLGVSHEVAGHAKSLYSAVYSFSDIEELQSQHNAIVAVCVHIACGEKNQQRSMQEVSRSSHATTQQMLIVSGKLKDFFATGPVRGPLLSEEDKRLQSAYDTLASISDPIKIDPIVVYYAKRLCKEVCNSGSFKDEEESLTVPWCLLIASRQLKDPRSFEEIFTILPGATKADMGRTGESLKVFFAAEDRQQTTEASQTQGTSTGVGADARSTGKVVRTLQELIEQLNTEED</sequence>
<comment type="caution">
    <text evidence="4">The sequence shown here is derived from an EMBL/GenBank/DDBJ whole genome shotgun (WGS) entry which is preliminary data.</text>
</comment>
<dbReference type="PANTHER" id="PTHR11618:SF13">
    <property type="entry name" value="TRANSCRIPTION INITIATION FACTOR IIB"/>
    <property type="match status" value="1"/>
</dbReference>
<dbReference type="PANTHER" id="PTHR11618">
    <property type="entry name" value="TRANSCRIPTION INITIATION FACTOR IIB-RELATED"/>
    <property type="match status" value="1"/>
</dbReference>
<dbReference type="GO" id="GO:0097550">
    <property type="term" value="C:transcription preinitiation complex"/>
    <property type="evidence" value="ECO:0007669"/>
    <property type="project" value="TreeGrafter"/>
</dbReference>
<dbReference type="InterPro" id="IPR036915">
    <property type="entry name" value="Cyclin-like_sf"/>
</dbReference>
<evidence type="ECO:0000256" key="3">
    <source>
        <dbReference type="SAM" id="MobiDB-lite"/>
    </source>
</evidence>
<protein>
    <submittedName>
        <fullName evidence="4">Uncharacterized protein</fullName>
    </submittedName>
</protein>
<dbReference type="CDD" id="cd00043">
    <property type="entry name" value="CYCLIN_SF"/>
    <property type="match status" value="2"/>
</dbReference>
<dbReference type="GeneID" id="59292406"/>
<evidence type="ECO:0000256" key="2">
    <source>
        <dbReference type="ARBA" id="ARBA00023163"/>
    </source>
</evidence>
<proteinExistence type="predicted"/>
<feature type="region of interest" description="Disordered" evidence="3">
    <location>
        <begin position="455"/>
        <end position="474"/>
    </location>
</feature>
<keyword evidence="2" id="KW-0804">Transcription</keyword>
<dbReference type="Proteomes" id="UP000578531">
    <property type="component" value="Unassembled WGS sequence"/>
</dbReference>
<dbReference type="RefSeq" id="XP_037160493.1">
    <property type="nucleotide sequence ID" value="XM_037312645.1"/>
</dbReference>
<gene>
    <name evidence="4" type="ORF">HO173_010760</name>
</gene>
<dbReference type="Gene3D" id="1.10.472.10">
    <property type="entry name" value="Cyclin-like"/>
    <property type="match status" value="1"/>
</dbReference>
<keyword evidence="5" id="KW-1185">Reference proteome</keyword>
<evidence type="ECO:0000256" key="1">
    <source>
        <dbReference type="ARBA" id="ARBA00023015"/>
    </source>
</evidence>
<dbReference type="InterPro" id="IPR000812">
    <property type="entry name" value="TFIIB"/>
</dbReference>
<reference evidence="4 5" key="1">
    <citation type="journal article" date="2020" name="Genomics">
        <title>Complete, high-quality genomes from long-read metagenomic sequencing of two wolf lichen thalli reveals enigmatic genome architecture.</title>
        <authorList>
            <person name="McKenzie S.K."/>
            <person name="Walston R.F."/>
            <person name="Allen J.L."/>
        </authorList>
    </citation>
    <scope>NUCLEOTIDE SEQUENCE [LARGE SCALE GENOMIC DNA]</scope>
    <source>
        <strain evidence="4">WasteWater2</strain>
    </source>
</reference>
<name>A0A8H6L0J1_9LECA</name>
<dbReference type="GO" id="GO:0070897">
    <property type="term" value="P:transcription preinitiation complex assembly"/>
    <property type="evidence" value="ECO:0007669"/>
    <property type="project" value="InterPro"/>
</dbReference>
<keyword evidence="1" id="KW-0805">Transcription regulation</keyword>
<dbReference type="GO" id="GO:0017025">
    <property type="term" value="F:TBP-class protein binding"/>
    <property type="evidence" value="ECO:0007669"/>
    <property type="project" value="TreeGrafter"/>
</dbReference>
<evidence type="ECO:0000313" key="5">
    <source>
        <dbReference type="Proteomes" id="UP000578531"/>
    </source>
</evidence>
<organism evidence="4 5">
    <name type="scientific">Letharia columbiana</name>
    <dbReference type="NCBI Taxonomy" id="112416"/>
    <lineage>
        <taxon>Eukaryota</taxon>
        <taxon>Fungi</taxon>
        <taxon>Dikarya</taxon>
        <taxon>Ascomycota</taxon>
        <taxon>Pezizomycotina</taxon>
        <taxon>Lecanoromycetes</taxon>
        <taxon>OSLEUM clade</taxon>
        <taxon>Lecanoromycetidae</taxon>
        <taxon>Lecanorales</taxon>
        <taxon>Lecanorineae</taxon>
        <taxon>Parmeliaceae</taxon>
        <taxon>Letharia</taxon>
    </lineage>
</organism>